<sequence length="164" mass="17528">MTTLFVHGADGYEDDQSMVAVLRGRDRVRMPAMPTDMRHAAWAMVVADHLVDDVTAVVGHSFGGSTLLRMAAEGMLGGRRVIALAAPDWGPDGWDVADYALPERVPDDVGARVALHHCLDDTEVPPEHLDLLASRLPGAAVTRHPSGGHQLEGPAIEAVADTLR</sequence>
<comment type="caution">
    <text evidence="1">The sequence shown here is derived from an EMBL/GenBank/DDBJ whole genome shotgun (WGS) entry which is preliminary data.</text>
</comment>
<dbReference type="SUPFAM" id="SSF53474">
    <property type="entry name" value="alpha/beta-Hydrolases"/>
    <property type="match status" value="1"/>
</dbReference>
<accession>A0A852X022</accession>
<evidence type="ECO:0000313" key="1">
    <source>
        <dbReference type="EMBL" id="NYG36466.1"/>
    </source>
</evidence>
<evidence type="ECO:0000313" key="2">
    <source>
        <dbReference type="Proteomes" id="UP000592181"/>
    </source>
</evidence>
<gene>
    <name evidence="1" type="ORF">BJY28_000935</name>
</gene>
<protein>
    <recommendedName>
        <fullName evidence="3">Alpha/beta hydrolase family protein</fullName>
    </recommendedName>
</protein>
<keyword evidence="2" id="KW-1185">Reference proteome</keyword>
<reference evidence="1 2" key="1">
    <citation type="submission" date="2020-07" db="EMBL/GenBank/DDBJ databases">
        <title>Sequencing the genomes of 1000 actinobacteria strains.</title>
        <authorList>
            <person name="Klenk H.-P."/>
        </authorList>
    </citation>
    <scope>NUCLEOTIDE SEQUENCE [LARGE SCALE GENOMIC DNA]</scope>
    <source>
        <strain evidence="1 2">DSM 24723</strain>
    </source>
</reference>
<dbReference type="Proteomes" id="UP000592181">
    <property type="component" value="Unassembled WGS sequence"/>
</dbReference>
<dbReference type="InterPro" id="IPR029058">
    <property type="entry name" value="AB_hydrolase_fold"/>
</dbReference>
<name>A0A852X022_9MICO</name>
<dbReference type="AlphaFoldDB" id="A0A852X022"/>
<organism evidence="1 2">
    <name type="scientific">Janibacter alkaliphilus</name>
    <dbReference type="NCBI Taxonomy" id="1069963"/>
    <lineage>
        <taxon>Bacteria</taxon>
        <taxon>Bacillati</taxon>
        <taxon>Actinomycetota</taxon>
        <taxon>Actinomycetes</taxon>
        <taxon>Micrococcales</taxon>
        <taxon>Intrasporangiaceae</taxon>
        <taxon>Janibacter</taxon>
    </lineage>
</organism>
<dbReference type="Gene3D" id="3.40.50.1820">
    <property type="entry name" value="alpha/beta hydrolase"/>
    <property type="match status" value="1"/>
</dbReference>
<dbReference type="RefSeq" id="WP_179461968.1">
    <property type="nucleotide sequence ID" value="NZ_JACBZX010000001.1"/>
</dbReference>
<dbReference type="EMBL" id="JACBZX010000001">
    <property type="protein sequence ID" value="NYG36466.1"/>
    <property type="molecule type" value="Genomic_DNA"/>
</dbReference>
<proteinExistence type="predicted"/>
<evidence type="ECO:0008006" key="3">
    <source>
        <dbReference type="Google" id="ProtNLM"/>
    </source>
</evidence>